<proteinExistence type="inferred from homology"/>
<reference evidence="5" key="1">
    <citation type="submission" date="2021-02" db="EMBL/GenBank/DDBJ databases">
        <authorList>
            <person name="Nowell W R."/>
        </authorList>
    </citation>
    <scope>NUCLEOTIDE SEQUENCE</scope>
</reference>
<dbReference type="InterPro" id="IPR002110">
    <property type="entry name" value="Ankyrin_rpt"/>
</dbReference>
<dbReference type="InterPro" id="IPR036770">
    <property type="entry name" value="Ankyrin_rpt-contain_sf"/>
</dbReference>
<dbReference type="Gene3D" id="3.90.176.10">
    <property type="entry name" value="Toxin ADP-ribosyltransferase, Chain A, domain 1"/>
    <property type="match status" value="1"/>
</dbReference>
<evidence type="ECO:0008006" key="7">
    <source>
        <dbReference type="Google" id="ProtNLM"/>
    </source>
</evidence>
<dbReference type="Proteomes" id="UP000663872">
    <property type="component" value="Unassembled WGS sequence"/>
</dbReference>
<dbReference type="GO" id="GO:0016567">
    <property type="term" value="P:protein ubiquitination"/>
    <property type="evidence" value="ECO:0007669"/>
    <property type="project" value="TreeGrafter"/>
</dbReference>
<gene>
    <name evidence="5" type="ORF">GRG538_LOCUS22286</name>
</gene>
<accession>A0A818MPP7</accession>
<dbReference type="EMBL" id="CAJNYT010003705">
    <property type="protein sequence ID" value="CAF3592723.1"/>
    <property type="molecule type" value="Genomic_DNA"/>
</dbReference>
<keyword evidence="2" id="KW-0677">Repeat</keyword>
<dbReference type="AlphaFoldDB" id="A0A818MPP7"/>
<feature type="repeat" description="ANK" evidence="4">
    <location>
        <begin position="78"/>
        <end position="110"/>
    </location>
</feature>
<evidence type="ECO:0000313" key="5">
    <source>
        <dbReference type="EMBL" id="CAF3592723.1"/>
    </source>
</evidence>
<name>A0A818MPP7_9BILA</name>
<dbReference type="PROSITE" id="PS51257">
    <property type="entry name" value="PROKAR_LIPOPROTEIN"/>
    <property type="match status" value="1"/>
</dbReference>
<sequence>MKHQILDNFLFMGNLLWISCARKRDGLKAKNENNPSTTQKPPSKISDFYKCCRHGDFNQVQQLLSTMSLDEINKIESNGSTALHAACYHDHYDIVKMLLNAGASRSIRNRWYNLTPFQEAHTEQIRRLFFRANSTNDLTSNANIDRFAGFSVHTEWVMESKQGAEWKTNLYKWLRVQQSFQEMIAFLEDRYLVDHVIRECNNERDRNAIQWFFHQAVLEQDVQYFVKAYTSISPFYSIVNTHMAESLLRFFRWDSDTRYPNTLEKSMGYLASIFINHPDLRTFSYTGITYRGMILCQYDLSVYNVGKRLLNKSFLSTSIDRCVAESFAGADHANFMRRNLNNDLIQYTTLCIYKITNSSTALNIGTISEVPLEQEVLIMPLCAFEIKSIKQHSSNESNIHIEIELEECAGSSVNDINESTQSVPQNLHPRIVC</sequence>
<evidence type="ECO:0000256" key="3">
    <source>
        <dbReference type="ARBA" id="ARBA00023043"/>
    </source>
</evidence>
<keyword evidence="3 4" id="KW-0040">ANK repeat</keyword>
<dbReference type="SUPFAM" id="SSF56399">
    <property type="entry name" value="ADP-ribosylation"/>
    <property type="match status" value="1"/>
</dbReference>
<dbReference type="PROSITE" id="PS50088">
    <property type="entry name" value="ANK_REPEAT"/>
    <property type="match status" value="1"/>
</dbReference>
<dbReference type="InterPro" id="IPR051573">
    <property type="entry name" value="Ankyrin-SOCS_box_domain"/>
</dbReference>
<dbReference type="PROSITE" id="PS51996">
    <property type="entry name" value="TR_MART"/>
    <property type="match status" value="1"/>
</dbReference>
<dbReference type="Pfam" id="PF12796">
    <property type="entry name" value="Ank_2"/>
    <property type="match status" value="1"/>
</dbReference>
<dbReference type="PANTHER" id="PTHR24136:SF15">
    <property type="entry name" value="ANK_REP_REGION DOMAIN-CONTAINING PROTEIN"/>
    <property type="match status" value="1"/>
</dbReference>
<comment type="similarity">
    <text evidence="1">Belongs to the ankyrin SOCS box (ASB) family.</text>
</comment>
<dbReference type="SMART" id="SM00248">
    <property type="entry name" value="ANK"/>
    <property type="match status" value="2"/>
</dbReference>
<dbReference type="GO" id="GO:0045732">
    <property type="term" value="P:positive regulation of protein catabolic process"/>
    <property type="evidence" value="ECO:0007669"/>
    <property type="project" value="TreeGrafter"/>
</dbReference>
<evidence type="ECO:0000256" key="4">
    <source>
        <dbReference type="PROSITE-ProRule" id="PRU00023"/>
    </source>
</evidence>
<organism evidence="5 6">
    <name type="scientific">Rotaria socialis</name>
    <dbReference type="NCBI Taxonomy" id="392032"/>
    <lineage>
        <taxon>Eukaryota</taxon>
        <taxon>Metazoa</taxon>
        <taxon>Spiralia</taxon>
        <taxon>Gnathifera</taxon>
        <taxon>Rotifera</taxon>
        <taxon>Eurotatoria</taxon>
        <taxon>Bdelloidea</taxon>
        <taxon>Philodinida</taxon>
        <taxon>Philodinidae</taxon>
        <taxon>Rotaria</taxon>
    </lineage>
</organism>
<comment type="caution">
    <text evidence="5">The sequence shown here is derived from an EMBL/GenBank/DDBJ whole genome shotgun (WGS) entry which is preliminary data.</text>
</comment>
<evidence type="ECO:0000313" key="6">
    <source>
        <dbReference type="Proteomes" id="UP000663872"/>
    </source>
</evidence>
<dbReference type="PROSITE" id="PS50297">
    <property type="entry name" value="ANK_REP_REGION"/>
    <property type="match status" value="1"/>
</dbReference>
<dbReference type="SUPFAM" id="SSF48403">
    <property type="entry name" value="Ankyrin repeat"/>
    <property type="match status" value="1"/>
</dbReference>
<evidence type="ECO:0000256" key="1">
    <source>
        <dbReference type="ARBA" id="ARBA00005949"/>
    </source>
</evidence>
<dbReference type="PANTHER" id="PTHR24136">
    <property type="entry name" value="SOWAH (DROSOPHILA) HOMOLOG"/>
    <property type="match status" value="1"/>
</dbReference>
<protein>
    <recommendedName>
        <fullName evidence="7">Mono(ADP-ribosyl)transferase</fullName>
    </recommendedName>
</protein>
<evidence type="ECO:0000256" key="2">
    <source>
        <dbReference type="ARBA" id="ARBA00022737"/>
    </source>
</evidence>
<dbReference type="Gene3D" id="1.25.40.20">
    <property type="entry name" value="Ankyrin repeat-containing domain"/>
    <property type="match status" value="1"/>
</dbReference>